<evidence type="ECO:0000256" key="1">
    <source>
        <dbReference type="SAM" id="MobiDB-lite"/>
    </source>
</evidence>
<protein>
    <submittedName>
        <fullName evidence="2">Uncharacterized protein</fullName>
    </submittedName>
</protein>
<evidence type="ECO:0000313" key="2">
    <source>
        <dbReference type="EMBL" id="CAI9291257.1"/>
    </source>
</evidence>
<dbReference type="Proteomes" id="UP001177003">
    <property type="component" value="Chromosome 6"/>
</dbReference>
<organism evidence="2 3">
    <name type="scientific">Lactuca saligna</name>
    <name type="common">Willowleaf lettuce</name>
    <dbReference type="NCBI Taxonomy" id="75948"/>
    <lineage>
        <taxon>Eukaryota</taxon>
        <taxon>Viridiplantae</taxon>
        <taxon>Streptophyta</taxon>
        <taxon>Embryophyta</taxon>
        <taxon>Tracheophyta</taxon>
        <taxon>Spermatophyta</taxon>
        <taxon>Magnoliopsida</taxon>
        <taxon>eudicotyledons</taxon>
        <taxon>Gunneridae</taxon>
        <taxon>Pentapetalae</taxon>
        <taxon>asterids</taxon>
        <taxon>campanulids</taxon>
        <taxon>Asterales</taxon>
        <taxon>Asteraceae</taxon>
        <taxon>Cichorioideae</taxon>
        <taxon>Cichorieae</taxon>
        <taxon>Lactucinae</taxon>
        <taxon>Lactuca</taxon>
    </lineage>
</organism>
<dbReference type="EMBL" id="OX465082">
    <property type="protein sequence ID" value="CAI9291257.1"/>
    <property type="molecule type" value="Genomic_DNA"/>
</dbReference>
<feature type="compositionally biased region" description="Pro residues" evidence="1">
    <location>
        <begin position="115"/>
        <end position="131"/>
    </location>
</feature>
<accession>A0AA35ZFY9</accession>
<evidence type="ECO:0000313" key="3">
    <source>
        <dbReference type="Proteomes" id="UP001177003"/>
    </source>
</evidence>
<reference evidence="2" key="1">
    <citation type="submission" date="2023-04" db="EMBL/GenBank/DDBJ databases">
        <authorList>
            <person name="Vijverberg K."/>
            <person name="Xiong W."/>
            <person name="Schranz E."/>
        </authorList>
    </citation>
    <scope>NUCLEOTIDE SEQUENCE</scope>
</reference>
<feature type="region of interest" description="Disordered" evidence="1">
    <location>
        <begin position="1"/>
        <end position="20"/>
    </location>
</feature>
<proteinExistence type="predicted"/>
<feature type="region of interest" description="Disordered" evidence="1">
    <location>
        <begin position="82"/>
        <end position="150"/>
    </location>
</feature>
<dbReference type="AlphaFoldDB" id="A0AA35ZFY9"/>
<feature type="compositionally biased region" description="Pro residues" evidence="1">
    <location>
        <begin position="94"/>
        <end position="107"/>
    </location>
</feature>
<gene>
    <name evidence="2" type="ORF">LSALG_LOCUS30407</name>
</gene>
<keyword evidence="3" id="KW-1185">Reference proteome</keyword>
<name>A0AA35ZFY9_LACSI</name>
<sequence length="150" mass="16310">MIQDEFSLKLSPSPQAETVPPMPTPITNIFLHHGDWGESSSNFETDVLSQLSLIVQLTQLMDKILNKVERGVAIMKRLMALEDDDDIVVDDTPPNSPSDNPPPPPPLSTNLPPTSNRPPITPSSPPNPPPQSDAAKKGENNQGDPHPMQI</sequence>